<proteinExistence type="predicted"/>
<dbReference type="AlphaFoldDB" id="A0A167JSU1"/>
<evidence type="ECO:0000313" key="5">
    <source>
        <dbReference type="EMBL" id="KZO93867.1"/>
    </source>
</evidence>
<evidence type="ECO:0000313" key="6">
    <source>
        <dbReference type="Proteomes" id="UP000076738"/>
    </source>
</evidence>
<name>A0A167JSU1_CALVF</name>
<feature type="region of interest" description="Disordered" evidence="3">
    <location>
        <begin position="188"/>
        <end position="207"/>
    </location>
</feature>
<dbReference type="Gene3D" id="3.40.50.720">
    <property type="entry name" value="NAD(P)-binding Rossmann-like Domain"/>
    <property type="match status" value="1"/>
</dbReference>
<dbReference type="InterPro" id="IPR013120">
    <property type="entry name" value="FAR_NAD-bd"/>
</dbReference>
<keyword evidence="6" id="KW-1185">Reference proteome</keyword>
<dbReference type="PANTHER" id="PTHR43439">
    <property type="entry name" value="PHENYLACETATE-COENZYME A LIGASE"/>
    <property type="match status" value="1"/>
</dbReference>
<dbReference type="Pfam" id="PF07993">
    <property type="entry name" value="NAD_binding_4"/>
    <property type="match status" value="1"/>
</dbReference>
<feature type="domain" description="Thioester reductase (TE)" evidence="4">
    <location>
        <begin position="15"/>
        <end position="104"/>
    </location>
</feature>
<dbReference type="STRING" id="1330018.A0A167JSU1"/>
<reference evidence="5 6" key="1">
    <citation type="journal article" date="2016" name="Mol. Biol. Evol.">
        <title>Comparative Genomics of Early-Diverging Mushroom-Forming Fungi Provides Insights into the Origins of Lignocellulose Decay Capabilities.</title>
        <authorList>
            <person name="Nagy L.G."/>
            <person name="Riley R."/>
            <person name="Tritt A."/>
            <person name="Adam C."/>
            <person name="Daum C."/>
            <person name="Floudas D."/>
            <person name="Sun H."/>
            <person name="Yadav J.S."/>
            <person name="Pangilinan J."/>
            <person name="Larsson K.H."/>
            <person name="Matsuura K."/>
            <person name="Barry K."/>
            <person name="Labutti K."/>
            <person name="Kuo R."/>
            <person name="Ohm R.A."/>
            <person name="Bhattacharya S.S."/>
            <person name="Shirouzu T."/>
            <person name="Yoshinaga Y."/>
            <person name="Martin F.M."/>
            <person name="Grigoriev I.V."/>
            <person name="Hibbett D.S."/>
        </authorList>
    </citation>
    <scope>NUCLEOTIDE SEQUENCE [LARGE SCALE GENOMIC DNA]</scope>
    <source>
        <strain evidence="5 6">TUFC12733</strain>
    </source>
</reference>
<dbReference type="EMBL" id="KV417298">
    <property type="protein sequence ID" value="KZO93867.1"/>
    <property type="molecule type" value="Genomic_DNA"/>
</dbReference>
<protein>
    <recommendedName>
        <fullName evidence="4">Thioester reductase (TE) domain-containing protein</fullName>
    </recommendedName>
</protein>
<dbReference type="SUPFAM" id="SSF51735">
    <property type="entry name" value="NAD(P)-binding Rossmann-fold domains"/>
    <property type="match status" value="1"/>
</dbReference>
<sequence length="234" mass="25488">MDCSPSSQSGSVPAKFIFTSTIGTVSNWRESRAVPEEVITDPNVALGNGYGESKWVTNRVLLAAAEQLNLSGSSVNGAWNTTDWVPIIAKSSVTLGVLPSSFHGFIDWLLTDDAARVILDSLHTPLERDTKFRYLNLLSTELGVPLIPFQDWVAKVEKQSAARGPRGAKRIPAIKLQDFFRRLVSGGSPEVGGSASPASTGQTQFETTKAVQVSQTLRTLPRLNEEDVGRWLQY</sequence>
<organism evidence="5 6">
    <name type="scientific">Calocera viscosa (strain TUFC12733)</name>
    <dbReference type="NCBI Taxonomy" id="1330018"/>
    <lineage>
        <taxon>Eukaryota</taxon>
        <taxon>Fungi</taxon>
        <taxon>Dikarya</taxon>
        <taxon>Basidiomycota</taxon>
        <taxon>Agaricomycotina</taxon>
        <taxon>Dacrymycetes</taxon>
        <taxon>Dacrymycetales</taxon>
        <taxon>Dacrymycetaceae</taxon>
        <taxon>Calocera</taxon>
    </lineage>
</organism>
<dbReference type="PANTHER" id="PTHR43439:SF2">
    <property type="entry name" value="ENZYME, PUTATIVE (JCVI)-RELATED"/>
    <property type="match status" value="1"/>
</dbReference>
<keyword evidence="1" id="KW-0596">Phosphopantetheine</keyword>
<evidence type="ECO:0000256" key="3">
    <source>
        <dbReference type="SAM" id="MobiDB-lite"/>
    </source>
</evidence>
<evidence type="ECO:0000259" key="4">
    <source>
        <dbReference type="Pfam" id="PF07993"/>
    </source>
</evidence>
<gene>
    <name evidence="5" type="ORF">CALVIDRAFT_581959</name>
</gene>
<keyword evidence="2" id="KW-0597">Phosphoprotein</keyword>
<accession>A0A167JSU1</accession>
<evidence type="ECO:0000256" key="1">
    <source>
        <dbReference type="ARBA" id="ARBA00022450"/>
    </source>
</evidence>
<feature type="compositionally biased region" description="Polar residues" evidence="3">
    <location>
        <begin position="196"/>
        <end position="207"/>
    </location>
</feature>
<dbReference type="InterPro" id="IPR036291">
    <property type="entry name" value="NAD(P)-bd_dom_sf"/>
</dbReference>
<evidence type="ECO:0000256" key="2">
    <source>
        <dbReference type="ARBA" id="ARBA00022553"/>
    </source>
</evidence>
<dbReference type="OrthoDB" id="429813at2759"/>
<dbReference type="Proteomes" id="UP000076738">
    <property type="component" value="Unassembled WGS sequence"/>
</dbReference>
<dbReference type="InterPro" id="IPR051414">
    <property type="entry name" value="Adenylate-forming_Reductase"/>
</dbReference>